<name>A0A4P7CLU1_9PAST</name>
<dbReference type="Gene3D" id="2.160.10.10">
    <property type="entry name" value="Hexapeptide repeat proteins"/>
    <property type="match status" value="2"/>
</dbReference>
<dbReference type="AlphaFoldDB" id="A0A4P7CLU1"/>
<dbReference type="RefSeq" id="WP_162857319.1">
    <property type="nucleotide sequence ID" value="NZ_CP038145.1"/>
</dbReference>
<dbReference type="InterPro" id="IPR050486">
    <property type="entry name" value="Mannose-1P_guanyltransferase"/>
</dbReference>
<dbReference type="Pfam" id="PF18836">
    <property type="entry name" value="B_solenoid_ydck"/>
    <property type="match status" value="1"/>
</dbReference>
<sequence>MKYRLTENVIEYEGKRLFQIQAVKNFQADQWYIQAGELGGYVESERNLSQQGSCWLMKRSKVMDNASVSGNAYVSGSSVISGNAQVFDNAKIVGSSKVTDNAKVYGSAFIMNCEIVGDDAQVFEFAVIAKAVSVVGSAKIYGNAEIDSFAKVGGECEIFDHALIKNQANVSGKARIFGKAIIQDDVHIWDNAVICDATIREKAKISGNARVIGNVIDICGSVALSDDAFIQSQSDFIYIEKFGLFETGLTIFNTENGFKFRYAGKAFNAEQFIVSSHKAIEEYQFFIDVIKQSKQKEKIMSVTNIGMHTLLQYPKSCVTHFYKTDQNIEIKFELKSHKMEYEAEYFINEMKLNIETLENLLSLIKNRKM</sequence>
<dbReference type="EMBL" id="CP038145">
    <property type="protein sequence ID" value="QBQ64489.1"/>
    <property type="molecule type" value="Genomic_DNA"/>
</dbReference>
<organism evidence="1 2">
    <name type="scientific">Actinobacillus indolicus</name>
    <dbReference type="NCBI Taxonomy" id="51049"/>
    <lineage>
        <taxon>Bacteria</taxon>
        <taxon>Pseudomonadati</taxon>
        <taxon>Pseudomonadota</taxon>
        <taxon>Gammaproteobacteria</taxon>
        <taxon>Pasteurellales</taxon>
        <taxon>Pasteurellaceae</taxon>
        <taxon>Actinobacillus</taxon>
    </lineage>
</organism>
<dbReference type="InterPro" id="IPR011004">
    <property type="entry name" value="Trimer_LpxA-like_sf"/>
</dbReference>
<dbReference type="PANTHER" id="PTHR22572">
    <property type="entry name" value="SUGAR-1-PHOSPHATE GUANYL TRANSFERASE"/>
    <property type="match status" value="1"/>
</dbReference>
<dbReference type="KEGG" id="aio:EXH44_09770"/>
<dbReference type="Proteomes" id="UP000294444">
    <property type="component" value="Chromosome"/>
</dbReference>
<gene>
    <name evidence="1" type="ORF">EXH44_09770</name>
</gene>
<reference evidence="1 2" key="1">
    <citation type="submission" date="2019-03" db="EMBL/GenBank/DDBJ databases">
        <authorList>
            <person name="Che Y."/>
            <person name="Zhou L."/>
        </authorList>
    </citation>
    <scope>NUCLEOTIDE SEQUENCE [LARGE SCALE GENOMIC DNA]</scope>
    <source>
        <strain evidence="1 2">AIFJ1607</strain>
    </source>
</reference>
<proteinExistence type="predicted"/>
<accession>A0A4P7CLU1</accession>
<keyword evidence="2" id="KW-1185">Reference proteome</keyword>
<evidence type="ECO:0000313" key="2">
    <source>
        <dbReference type="Proteomes" id="UP000294444"/>
    </source>
</evidence>
<dbReference type="SUPFAM" id="SSF51161">
    <property type="entry name" value="Trimeric LpxA-like enzymes"/>
    <property type="match status" value="1"/>
</dbReference>
<protein>
    <submittedName>
        <fullName evidence="1">Uncharacterized protein</fullName>
    </submittedName>
</protein>
<dbReference type="InterPro" id="IPR040831">
    <property type="entry name" value="B_solenoid_ydck_rpt"/>
</dbReference>
<evidence type="ECO:0000313" key="1">
    <source>
        <dbReference type="EMBL" id="QBQ64489.1"/>
    </source>
</evidence>